<dbReference type="Proteomes" id="UP000267128">
    <property type="component" value="Unassembled WGS sequence"/>
</dbReference>
<dbReference type="Pfam" id="PF10118">
    <property type="entry name" value="Metal_hydrol"/>
    <property type="match status" value="1"/>
</dbReference>
<dbReference type="PIRSF" id="PIRSF007580">
    <property type="entry name" value="UCP07580"/>
    <property type="match status" value="1"/>
</dbReference>
<comment type="caution">
    <text evidence="1">The sequence shown here is derived from an EMBL/GenBank/DDBJ whole genome shotgun (WGS) entry which is preliminary data.</text>
</comment>
<dbReference type="PANTHER" id="PTHR39456">
    <property type="entry name" value="METAL-DEPENDENT HYDROLASE"/>
    <property type="match status" value="1"/>
</dbReference>
<dbReference type="AlphaFoldDB" id="A0A3N0CF95"/>
<dbReference type="OrthoDB" id="4760165at2"/>
<dbReference type="InterPro" id="IPR016516">
    <property type="entry name" value="UCP07580"/>
</dbReference>
<protein>
    <submittedName>
        <fullName evidence="1">Metal-dependent hydrolase</fullName>
    </submittedName>
</protein>
<keyword evidence="2" id="KW-1185">Reference proteome</keyword>
<keyword evidence="1" id="KW-0378">Hydrolase</keyword>
<evidence type="ECO:0000313" key="1">
    <source>
        <dbReference type="EMBL" id="RNL62132.1"/>
    </source>
</evidence>
<dbReference type="RefSeq" id="WP_123227428.1">
    <property type="nucleotide sequence ID" value="NZ_RJSE01000007.1"/>
</dbReference>
<sequence length="307" mass="34854">MSGPEDVASTPDKVVLRAREVRFDWTGMPPCFIPNEPFASHLLNVLHILLPEGERWFVKIFSEALPLIKDDELREDVIGFIGQEGMHAHAHQLVQDYFAEQGMDNRPYVRDIEFMFQRLLGDRKLEGKKKEEWLIERLAVVAAVEHVTAFLGNWVLDTPALDAAGGDPRMLDLLRWHGAEEVEHRAVAYDVFMHVDGRWFRRVRTYAVGGVVLLWLFFRGVKHLMAADPAVKGKPHWWSLIRSKRKGFTPGYLDLLRWSLRYFRRSYHPSKEGSTAQAVAYLAQSPAALAADRLAEAATDPGTGLAG</sequence>
<proteinExistence type="predicted"/>
<name>A0A3N0CF95_9ACTN</name>
<dbReference type="GO" id="GO:0016787">
    <property type="term" value="F:hydrolase activity"/>
    <property type="evidence" value="ECO:0007669"/>
    <property type="project" value="UniProtKB-KW"/>
</dbReference>
<organism evidence="1 2">
    <name type="scientific">Nocardioides marmoriginsengisoli</name>
    <dbReference type="NCBI Taxonomy" id="661483"/>
    <lineage>
        <taxon>Bacteria</taxon>
        <taxon>Bacillati</taxon>
        <taxon>Actinomycetota</taxon>
        <taxon>Actinomycetes</taxon>
        <taxon>Propionibacteriales</taxon>
        <taxon>Nocardioidaceae</taxon>
        <taxon>Nocardioides</taxon>
    </lineage>
</organism>
<dbReference type="EMBL" id="RJSE01000007">
    <property type="protein sequence ID" value="RNL62132.1"/>
    <property type="molecule type" value="Genomic_DNA"/>
</dbReference>
<accession>A0A3N0CF95</accession>
<evidence type="ECO:0000313" key="2">
    <source>
        <dbReference type="Proteomes" id="UP000267128"/>
    </source>
</evidence>
<gene>
    <name evidence="1" type="ORF">EFK50_10025</name>
</gene>
<dbReference type="PANTHER" id="PTHR39456:SF1">
    <property type="entry name" value="METAL-DEPENDENT HYDROLASE"/>
    <property type="match status" value="1"/>
</dbReference>
<reference evidence="1 2" key="1">
    <citation type="submission" date="2018-11" db="EMBL/GenBank/DDBJ databases">
        <authorList>
            <person name="Li F."/>
        </authorList>
    </citation>
    <scope>NUCLEOTIDE SEQUENCE [LARGE SCALE GENOMIC DNA]</scope>
    <source>
        <strain evidence="1 2">Gsoil 097</strain>
    </source>
</reference>